<evidence type="ECO:0000313" key="1">
    <source>
        <dbReference type="EMBL" id="ABS76472.1"/>
    </source>
</evidence>
<accession>A9KEK0</accession>
<gene>
    <name evidence="1" type="ordered locus">CBUD_1685</name>
</gene>
<dbReference type="Proteomes" id="UP000008555">
    <property type="component" value="Chromosome"/>
</dbReference>
<sequence length="130" mass="14692">MVLSNVLLFLQLSSPYEAKRNTGTIDDIIVFPYSASLHTYMDPPLLSTISFDEKKAVAFVYPASRFKLATIGALMNYARLMLIGLSASQIHRMNQLNQPQVLPYFHQPSLFRTRLVCLLLLILFFTHGGV</sequence>
<protein>
    <submittedName>
        <fullName evidence="1">Uncharacterized protein</fullName>
    </submittedName>
</protein>
<organism evidence="1 2">
    <name type="scientific">Coxiella burnetii (strain Dugway 5J108-111)</name>
    <dbReference type="NCBI Taxonomy" id="434922"/>
    <lineage>
        <taxon>Bacteria</taxon>
        <taxon>Pseudomonadati</taxon>
        <taxon>Pseudomonadota</taxon>
        <taxon>Gammaproteobacteria</taxon>
        <taxon>Legionellales</taxon>
        <taxon>Coxiellaceae</taxon>
        <taxon>Coxiella</taxon>
    </lineage>
</organism>
<name>A9KEK0_COXBN</name>
<reference evidence="1 2" key="1">
    <citation type="journal article" date="2009" name="Infect. Immun.">
        <title>Comparative genomics reveal extensive transposon-mediated genomic plasticity and diversity among potential effector proteins within the genus Coxiella.</title>
        <authorList>
            <person name="Beare P.A."/>
            <person name="Unsworth N."/>
            <person name="Andoh M."/>
            <person name="Voth D.E."/>
            <person name="Omsland A."/>
            <person name="Gilk S.D."/>
            <person name="Williams K.P."/>
            <person name="Sobral B.W."/>
            <person name="Kupko J.J.III."/>
            <person name="Porcella S.F."/>
            <person name="Samuel J.E."/>
            <person name="Heinzen R.A."/>
        </authorList>
    </citation>
    <scope>NUCLEOTIDE SEQUENCE [LARGE SCALE GENOMIC DNA]</scope>
    <source>
        <strain evidence="1 2">Dugway 5J108-111</strain>
    </source>
</reference>
<dbReference type="HOGENOM" id="CLU_150524_0_0_6"/>
<dbReference type="AlphaFoldDB" id="A9KEK0"/>
<dbReference type="EMBL" id="CP000733">
    <property type="protein sequence ID" value="ABS76472.1"/>
    <property type="molecule type" value="Genomic_DNA"/>
</dbReference>
<evidence type="ECO:0000313" key="2">
    <source>
        <dbReference type="Proteomes" id="UP000008555"/>
    </source>
</evidence>
<dbReference type="KEGG" id="cbd:CBUD_1685"/>
<proteinExistence type="predicted"/>